<dbReference type="AlphaFoldDB" id="A0A916W299"/>
<accession>A0A916W299</accession>
<evidence type="ECO:0008006" key="3">
    <source>
        <dbReference type="Google" id="ProtNLM"/>
    </source>
</evidence>
<keyword evidence="2" id="KW-1185">Reference proteome</keyword>
<organism evidence="1 2">
    <name type="scientific">Ornithinibacillus halotolerans</name>
    <dbReference type="NCBI Taxonomy" id="1274357"/>
    <lineage>
        <taxon>Bacteria</taxon>
        <taxon>Bacillati</taxon>
        <taxon>Bacillota</taxon>
        <taxon>Bacilli</taxon>
        <taxon>Bacillales</taxon>
        <taxon>Bacillaceae</taxon>
        <taxon>Ornithinibacillus</taxon>
    </lineage>
</organism>
<protein>
    <recommendedName>
        <fullName evidence="3">Lipoprotein</fullName>
    </recommendedName>
</protein>
<sequence length="155" mass="18249">MRKQLINLVLVMLILLSACDEKSNNNEVSEEEKLLVTLTTETKHLEELYQLVSELKPIEILNINETENIEIYDGKEFDKFVPNGSWITEVSKTDNTNNELITIDYRLNNQRIIVEYFEDGMLRKYNLNRETGILLVNDNGDYQKDYFEHLDRGEK</sequence>
<name>A0A916W299_9BACI</name>
<dbReference type="Proteomes" id="UP000613512">
    <property type="component" value="Unassembled WGS sequence"/>
</dbReference>
<comment type="caution">
    <text evidence="1">The sequence shown here is derived from an EMBL/GenBank/DDBJ whole genome shotgun (WGS) entry which is preliminary data.</text>
</comment>
<dbReference type="RefSeq" id="WP_188382679.1">
    <property type="nucleotide sequence ID" value="NZ_BMEY01000001.1"/>
</dbReference>
<reference evidence="1" key="2">
    <citation type="submission" date="2020-09" db="EMBL/GenBank/DDBJ databases">
        <authorList>
            <person name="Sun Q."/>
            <person name="Zhou Y."/>
        </authorList>
    </citation>
    <scope>NUCLEOTIDE SEQUENCE</scope>
    <source>
        <strain evidence="1">CGMCC 1.12408</strain>
    </source>
</reference>
<dbReference type="EMBL" id="BMEY01000001">
    <property type="protein sequence ID" value="GGA60428.1"/>
    <property type="molecule type" value="Genomic_DNA"/>
</dbReference>
<evidence type="ECO:0000313" key="2">
    <source>
        <dbReference type="Proteomes" id="UP000613512"/>
    </source>
</evidence>
<evidence type="ECO:0000313" key="1">
    <source>
        <dbReference type="EMBL" id="GGA60428.1"/>
    </source>
</evidence>
<dbReference type="PROSITE" id="PS51257">
    <property type="entry name" value="PROKAR_LIPOPROTEIN"/>
    <property type="match status" value="1"/>
</dbReference>
<reference evidence="1" key="1">
    <citation type="journal article" date="2014" name="Int. J. Syst. Evol. Microbiol.">
        <title>Complete genome sequence of Corynebacterium casei LMG S-19264T (=DSM 44701T), isolated from a smear-ripened cheese.</title>
        <authorList>
            <consortium name="US DOE Joint Genome Institute (JGI-PGF)"/>
            <person name="Walter F."/>
            <person name="Albersmeier A."/>
            <person name="Kalinowski J."/>
            <person name="Ruckert C."/>
        </authorList>
    </citation>
    <scope>NUCLEOTIDE SEQUENCE</scope>
    <source>
        <strain evidence="1">CGMCC 1.12408</strain>
    </source>
</reference>
<gene>
    <name evidence="1" type="ORF">GCM10008025_00560</name>
</gene>
<proteinExistence type="predicted"/>